<comment type="caution">
    <text evidence="3">The sequence shown here is derived from an EMBL/GenBank/DDBJ whole genome shotgun (WGS) entry which is preliminary data.</text>
</comment>
<feature type="region of interest" description="Disordered" evidence="1">
    <location>
        <begin position="1"/>
        <end position="32"/>
    </location>
</feature>
<accession>A0A9X1S2Q9</accession>
<keyword evidence="2" id="KW-0472">Membrane</keyword>
<protein>
    <recommendedName>
        <fullName evidence="5">Adhesin domain-containing protein</fullName>
    </recommendedName>
</protein>
<evidence type="ECO:0000256" key="1">
    <source>
        <dbReference type="SAM" id="MobiDB-lite"/>
    </source>
</evidence>
<dbReference type="RefSeq" id="WP_229383548.1">
    <property type="nucleotide sequence ID" value="NZ_JAGTTN010000001.1"/>
</dbReference>
<feature type="transmembrane region" description="Helical" evidence="2">
    <location>
        <begin position="38"/>
        <end position="66"/>
    </location>
</feature>
<dbReference type="EMBL" id="JAGTTN010000001">
    <property type="protein sequence ID" value="MCC2031677.1"/>
    <property type="molecule type" value="Genomic_DNA"/>
</dbReference>
<keyword evidence="4" id="KW-1185">Reference proteome</keyword>
<reference evidence="3" key="1">
    <citation type="submission" date="2021-04" db="EMBL/GenBank/DDBJ databases">
        <title>Microbacterium tenobrionis sp. nov. and Microbacterium allomyrinae sp. nov., isolated from larvae of Tenobrio molitor and Allomyrina dichotoma, respectively.</title>
        <authorList>
            <person name="Lee S.D."/>
        </authorList>
    </citation>
    <scope>NUCLEOTIDE SEQUENCE</scope>
    <source>
        <strain evidence="3">BWT-G7</strain>
    </source>
</reference>
<dbReference type="Proteomes" id="UP001139354">
    <property type="component" value="Unassembled WGS sequence"/>
</dbReference>
<evidence type="ECO:0008006" key="5">
    <source>
        <dbReference type="Google" id="ProtNLM"/>
    </source>
</evidence>
<evidence type="ECO:0000313" key="4">
    <source>
        <dbReference type="Proteomes" id="UP001139354"/>
    </source>
</evidence>
<name>A0A9X1S2Q9_9MICO</name>
<dbReference type="Gene3D" id="2.160.20.120">
    <property type="match status" value="1"/>
</dbReference>
<feature type="compositionally biased region" description="Pro residues" evidence="1">
    <location>
        <begin position="7"/>
        <end position="20"/>
    </location>
</feature>
<evidence type="ECO:0000256" key="2">
    <source>
        <dbReference type="SAM" id="Phobius"/>
    </source>
</evidence>
<gene>
    <name evidence="3" type="ORF">KEC57_05705</name>
</gene>
<organism evidence="3 4">
    <name type="scientific">Microbacterium allomyrinae</name>
    <dbReference type="NCBI Taxonomy" id="2830666"/>
    <lineage>
        <taxon>Bacteria</taxon>
        <taxon>Bacillati</taxon>
        <taxon>Actinomycetota</taxon>
        <taxon>Actinomycetes</taxon>
        <taxon>Micrococcales</taxon>
        <taxon>Microbacteriaceae</taxon>
        <taxon>Microbacterium</taxon>
    </lineage>
</organism>
<sequence length="293" mass="29602">MSTIVTPPAPPAPPAPPTPPAQNQQTPPTAPRPGYSRAVAIVVIVVGAVILLGAIVSSALGTWAAASIQTSSRTLAVGGVTELDVQVDAGSIRVEFADIDEAELEVRSSWGIDRWTLETSDDALVVASPSGWLNGWFGGWLGGNGSAVLRLPQSLEGVDADLGLAAGDLTVDGSFGELDLQVDAGRADVSGSATDVEAQLSAGHAEIDLDGAREASFTVNAGSLDAVLTGRAPGEITAEVNAGSLRLTVPDGEYDVSSDVAAGDFDNRIGSTPGAANTIRVAVSAGEAVLRAQ</sequence>
<keyword evidence="2" id="KW-0812">Transmembrane</keyword>
<proteinExistence type="predicted"/>
<evidence type="ECO:0000313" key="3">
    <source>
        <dbReference type="EMBL" id="MCC2031677.1"/>
    </source>
</evidence>
<dbReference type="AlphaFoldDB" id="A0A9X1S2Q9"/>
<keyword evidence="2" id="KW-1133">Transmembrane helix</keyword>